<dbReference type="AlphaFoldDB" id="A0A803PHZ9"/>
<dbReference type="Pfam" id="PF14111">
    <property type="entry name" value="DUF4283"/>
    <property type="match status" value="1"/>
</dbReference>
<sequence length="1128" mass="129985">MITPPILRPDTVKRSLHSSFANSKKQGKVQITMDDIADEISYWSSATVCYVLGANPPLSVLEGFARRIWKGKVDKVGMISYGIFLIRFTSIAERDEILAGGYIFFNKRPVIMKAWDPNLNLKKEDIRIVPIWIQLEDLELKYWGQKSLFKIVGQLGKPIMEDAITKERDKLTFPRVLIEVSMQQEFPDLIYFDNEHGNEVSVAVKYEWKPIVCKHCQGMGHASEDCRRKEGKRQEWVVKDKSKTSEMGAKLQKHNGDFQPVTKGWKPKNKEAVPDTHLSNTFKALELNDDNAEMEEQKELNQDVSSKGGLLFLMDKILSWNVRGINSPNKQNKVRQFIAKNNIGLVGLLETRVKAPKLGALYLRMFSNWCFTSNIAWHKGGRIIVAWNLLSFEVTIISCSSQAMHLYVVSTDKRPQCFVTFVYGFNNEEGRLKLWQELMLHKTDTPWVVLEDFNDIIERDERIGVRVKYNLSSFKDCIIACNLEDVKFGGSFFTWNNKQKGEDRIYSKIDRVMANRSWMDSFPNAEALFLNEGLFDHTPALLTVYPSIPSGRKPFKYFRMWSSHPHYQQQVVSVWKRNIRGTKMFQIVAKLKALKPVLQEINKQGFHDIQVAEKKAKINLEESQKALQGDPLNIDLQQTEQAFRENYTHVQKAYLSFLQQKSKEFSETEVKNAVFSIPGIKSPGPDGFGSYFFQDNWELIGKDICEAVTSFLHSGNLLKEINSTVITLIPKIKYPNKDLIRSYAKKGAKPNCMFKIDLQKAYDTLDWDFLEEMLIGLKFPSKFISLIMACIEYLSRILIKVGKKVEFYFHERCGELKLNHLSFADDILLFCKGDFKSVYFLMQGLLLFSLTSGLNVNKEKSVMYCSGMKDREIQRILDMSGFTRQNDPFKYLGVPICARKINATDCSCLPQKMAARIKKVIKEIEAICRSFLWTGKDMMTGAGCISWEKICTPKREGGLGIMNIAFWNIAAMAKHVWVVANKKDNLWVKWVHCVYIKHHDWWEYNASTTSSWSPESVEHLFFKCDIALDCLKMIKDWLNWRVQADSLLGLLKGIRKSKVSKFCKGVNIAAVAALVYAIWRARNDLLWNANSHQAAELVKQVKWEVKSRTLYVLPKKVKQKDLAWFQNL</sequence>
<name>A0A803PHZ9_CANSA</name>
<dbReference type="InterPro" id="IPR025558">
    <property type="entry name" value="DUF4283"/>
</dbReference>
<reference evidence="2" key="1">
    <citation type="submission" date="2018-11" db="EMBL/GenBank/DDBJ databases">
        <authorList>
            <person name="Grassa J C."/>
        </authorList>
    </citation>
    <scope>NUCLEOTIDE SEQUENCE [LARGE SCALE GENOMIC DNA]</scope>
</reference>
<dbReference type="SUPFAM" id="SSF56219">
    <property type="entry name" value="DNase I-like"/>
    <property type="match status" value="1"/>
</dbReference>
<reference evidence="2" key="2">
    <citation type="submission" date="2021-03" db="UniProtKB">
        <authorList>
            <consortium name="EnsemblPlants"/>
        </authorList>
    </citation>
    <scope>IDENTIFICATION</scope>
</reference>
<accession>A0A803PHZ9</accession>
<dbReference type="PANTHER" id="PTHR33116:SF84">
    <property type="entry name" value="RNA-DIRECTED DNA POLYMERASE"/>
    <property type="match status" value="1"/>
</dbReference>
<dbReference type="Gramene" id="evm.model.04.574">
    <property type="protein sequence ID" value="cds.evm.model.04.574"/>
    <property type="gene ID" value="evm.TU.04.574"/>
</dbReference>
<proteinExistence type="predicted"/>
<evidence type="ECO:0000259" key="1">
    <source>
        <dbReference type="Pfam" id="PF14111"/>
    </source>
</evidence>
<evidence type="ECO:0000313" key="3">
    <source>
        <dbReference type="Proteomes" id="UP000596661"/>
    </source>
</evidence>
<dbReference type="Gene3D" id="3.60.10.10">
    <property type="entry name" value="Endonuclease/exonuclease/phosphatase"/>
    <property type="match status" value="1"/>
</dbReference>
<dbReference type="Proteomes" id="UP000596661">
    <property type="component" value="Chromosome 4"/>
</dbReference>
<dbReference type="InterPro" id="IPR036691">
    <property type="entry name" value="Endo/exonu/phosph_ase_sf"/>
</dbReference>
<keyword evidence="3" id="KW-1185">Reference proteome</keyword>
<dbReference type="EnsemblPlants" id="evm.model.04.574">
    <property type="protein sequence ID" value="cds.evm.model.04.574"/>
    <property type="gene ID" value="evm.TU.04.574"/>
</dbReference>
<feature type="domain" description="DUF4283" evidence="1">
    <location>
        <begin position="43"/>
        <end position="121"/>
    </location>
</feature>
<evidence type="ECO:0000313" key="2">
    <source>
        <dbReference type="EnsemblPlants" id="cds.evm.model.04.574"/>
    </source>
</evidence>
<protein>
    <recommendedName>
        <fullName evidence="1">DUF4283 domain-containing protein</fullName>
    </recommendedName>
</protein>
<dbReference type="EMBL" id="UZAU01000364">
    <property type="status" value="NOT_ANNOTATED_CDS"/>
    <property type="molecule type" value="Genomic_DNA"/>
</dbReference>
<organism evidence="2 3">
    <name type="scientific">Cannabis sativa</name>
    <name type="common">Hemp</name>
    <name type="synonym">Marijuana</name>
    <dbReference type="NCBI Taxonomy" id="3483"/>
    <lineage>
        <taxon>Eukaryota</taxon>
        <taxon>Viridiplantae</taxon>
        <taxon>Streptophyta</taxon>
        <taxon>Embryophyta</taxon>
        <taxon>Tracheophyta</taxon>
        <taxon>Spermatophyta</taxon>
        <taxon>Magnoliopsida</taxon>
        <taxon>eudicotyledons</taxon>
        <taxon>Gunneridae</taxon>
        <taxon>Pentapetalae</taxon>
        <taxon>rosids</taxon>
        <taxon>fabids</taxon>
        <taxon>Rosales</taxon>
        <taxon>Cannabaceae</taxon>
        <taxon>Cannabis</taxon>
    </lineage>
</organism>
<dbReference type="PANTHER" id="PTHR33116">
    <property type="entry name" value="REVERSE TRANSCRIPTASE ZINC-BINDING DOMAIN-CONTAINING PROTEIN-RELATED-RELATED"/>
    <property type="match status" value="1"/>
</dbReference>